<feature type="domain" description="Terminase large subunit gp17-like C-terminal" evidence="2">
    <location>
        <begin position="318"/>
        <end position="457"/>
    </location>
</feature>
<organism evidence="3 4">
    <name type="scientific">Candidatus Jidaibacter acanthamoebae</name>
    <dbReference type="NCBI Taxonomy" id="86105"/>
    <lineage>
        <taxon>Bacteria</taxon>
        <taxon>Pseudomonadati</taxon>
        <taxon>Pseudomonadota</taxon>
        <taxon>Alphaproteobacteria</taxon>
        <taxon>Rickettsiales</taxon>
        <taxon>Candidatus Midichloriaceae</taxon>
        <taxon>Candidatus Jidaibacter</taxon>
    </lineage>
</organism>
<protein>
    <recommendedName>
        <fullName evidence="2">Terminase large subunit gp17-like C-terminal domain-containing protein</fullName>
    </recommendedName>
</protein>
<comment type="caution">
    <text evidence="3">The sequence shown here is derived from an EMBL/GenBank/DDBJ whole genome shotgun (WGS) entry which is preliminary data.</text>
</comment>
<dbReference type="Gene3D" id="3.30.420.240">
    <property type="match status" value="1"/>
</dbReference>
<dbReference type="Proteomes" id="UP000031258">
    <property type="component" value="Unassembled WGS sequence"/>
</dbReference>
<dbReference type="NCBIfam" id="TIGR01630">
    <property type="entry name" value="psiM2_ORF9"/>
    <property type="match status" value="1"/>
</dbReference>
<keyword evidence="4" id="KW-1185">Reference proteome</keyword>
<evidence type="ECO:0000256" key="1">
    <source>
        <dbReference type="ARBA" id="ARBA00022612"/>
    </source>
</evidence>
<gene>
    <name evidence="3" type="ORF">NF27_DP00450</name>
</gene>
<dbReference type="AlphaFoldDB" id="A0A0C1MZK0"/>
<dbReference type="InterPro" id="IPR006517">
    <property type="entry name" value="Phage_terminase_lsu-like_C"/>
</dbReference>
<reference evidence="3 4" key="1">
    <citation type="submission" date="2014-11" db="EMBL/GenBank/DDBJ databases">
        <title>A Rickettsiales Symbiont of Amoebae With Ancient Features.</title>
        <authorList>
            <person name="Schulz F."/>
            <person name="Martijn J."/>
            <person name="Wascher F."/>
            <person name="Kostanjsek R."/>
            <person name="Ettema T.J."/>
            <person name="Horn M."/>
        </authorList>
    </citation>
    <scope>NUCLEOTIDE SEQUENCE [LARGE SCALE GENOMIC DNA]</scope>
    <source>
        <strain evidence="3 4">UWC36</strain>
    </source>
</reference>
<accession>A0A0C1MZK0</accession>
<dbReference type="EMBL" id="JSWE01000092">
    <property type="protein sequence ID" value="KIE05501.1"/>
    <property type="molecule type" value="Genomic_DNA"/>
</dbReference>
<evidence type="ECO:0000259" key="2">
    <source>
        <dbReference type="Pfam" id="PF17289"/>
    </source>
</evidence>
<dbReference type="InterPro" id="IPR035421">
    <property type="entry name" value="Terminase_6C"/>
</dbReference>
<dbReference type="Pfam" id="PF17289">
    <property type="entry name" value="Terminase_6C"/>
    <property type="match status" value="1"/>
</dbReference>
<proteinExistence type="predicted"/>
<dbReference type="STRING" id="86105.NF27_DP00450"/>
<evidence type="ECO:0000313" key="3">
    <source>
        <dbReference type="EMBL" id="KIE05501.1"/>
    </source>
</evidence>
<evidence type="ECO:0000313" key="4">
    <source>
        <dbReference type="Proteomes" id="UP000031258"/>
    </source>
</evidence>
<keyword evidence="1" id="KW-1188">Viral release from host cell</keyword>
<sequence>MLIIMQNLNKKSETQKILKKLYHLDLKSFLVKSFETLHPNQKFIDNWHLDLILEHLRAVEKKQIKRLLINMPPRALKSFCISVAWPAWILGNNPNKKIIVASYSQALSNKHSLDSKCIAETEWFQQYFPKFKIKHGQNQKHKFSTGEHGFRFATSVGSTLTGEGADIIIIDDPVSSLKAMSRPERLKCINWYEQTLSSRLNDKKNGAIILVMQRLHPEDLSGYLLKKNIFKHLKLQAVAEKNEEIKFNGFYRLRKEGEILNENIDNAETLNMYKQEMGAYAYEAQYQQNPLTTNSGIIKPNWISRYDSAEGIEEIYQSWDTAIKNGESNDYSVCTTWGLKENNFYLLDVFRDKLNYPELKKSILQQQQKHNAIGIIIEDKASGQQLIQELLSSPLNIIKFTPKYDKVTRLVLTSILFEAGKVYFPSYRGWLEGLEEELFCFPNVKNDDRVDSITQFLLWVRNKKELEMSLRRV</sequence>
<name>A0A0C1MZK0_9RICK</name>